<keyword evidence="5 8" id="KW-0812">Transmembrane</keyword>
<evidence type="ECO:0000256" key="7">
    <source>
        <dbReference type="ARBA" id="ARBA00023136"/>
    </source>
</evidence>
<comment type="similarity">
    <text evidence="2">Belongs to the major facilitator superfamily.</text>
</comment>
<sequence length="134" mass="13607">MARVGRRGALYLAVSTTAAGLLLSLASSLPAILAGLVLITAGFFAGHAVASSSVSHTAKHGRAQASALYQSAYYLGSSAGGTLGAVAFHAAGWPATVLLGILAVLGVVSVTLYGSHAARAERRTHRLHLVHARH</sequence>
<dbReference type="PROSITE" id="PS50850">
    <property type="entry name" value="MFS"/>
    <property type="match status" value="1"/>
</dbReference>
<evidence type="ECO:0000256" key="8">
    <source>
        <dbReference type="SAM" id="Phobius"/>
    </source>
</evidence>
<evidence type="ECO:0000256" key="4">
    <source>
        <dbReference type="ARBA" id="ARBA00022475"/>
    </source>
</evidence>
<dbReference type="Gene3D" id="1.20.1250.20">
    <property type="entry name" value="MFS general substrate transporter like domains"/>
    <property type="match status" value="1"/>
</dbReference>
<keyword evidence="4" id="KW-1003">Cell membrane</keyword>
<evidence type="ECO:0000256" key="3">
    <source>
        <dbReference type="ARBA" id="ARBA00022448"/>
    </source>
</evidence>
<dbReference type="Proteomes" id="UP001050808">
    <property type="component" value="Unassembled WGS sequence"/>
</dbReference>
<dbReference type="InterPro" id="IPR011701">
    <property type="entry name" value="MFS"/>
</dbReference>
<gene>
    <name evidence="10" type="ORF">Sviol_24740</name>
</gene>
<feature type="transmembrane region" description="Helical" evidence="8">
    <location>
        <begin position="71"/>
        <end position="91"/>
    </location>
</feature>
<dbReference type="InterPro" id="IPR036259">
    <property type="entry name" value="MFS_trans_sf"/>
</dbReference>
<name>A0ABQ3QLB4_9ACTN</name>
<comment type="subcellular location">
    <subcellularLocation>
        <location evidence="1">Cell membrane</location>
        <topology evidence="1">Multi-pass membrane protein</topology>
    </subcellularLocation>
</comment>
<accession>A0ABQ3QLB4</accession>
<evidence type="ECO:0000313" key="11">
    <source>
        <dbReference type="Proteomes" id="UP001050808"/>
    </source>
</evidence>
<proteinExistence type="inferred from homology"/>
<feature type="domain" description="Major facilitator superfamily (MFS) profile" evidence="9">
    <location>
        <begin position="1"/>
        <end position="134"/>
    </location>
</feature>
<organism evidence="10 11">
    <name type="scientific">Streptomyces violascens</name>
    <dbReference type="NCBI Taxonomy" id="67381"/>
    <lineage>
        <taxon>Bacteria</taxon>
        <taxon>Bacillati</taxon>
        <taxon>Actinomycetota</taxon>
        <taxon>Actinomycetes</taxon>
        <taxon>Kitasatosporales</taxon>
        <taxon>Streptomycetaceae</taxon>
        <taxon>Streptomyces</taxon>
    </lineage>
</organism>
<dbReference type="PANTHER" id="PTHR43271:SF1">
    <property type="entry name" value="INNER MEMBRANE TRANSPORT PROTEIN YNFM"/>
    <property type="match status" value="1"/>
</dbReference>
<dbReference type="InterPro" id="IPR020846">
    <property type="entry name" value="MFS_dom"/>
</dbReference>
<evidence type="ECO:0000256" key="1">
    <source>
        <dbReference type="ARBA" id="ARBA00004651"/>
    </source>
</evidence>
<dbReference type="SUPFAM" id="SSF103473">
    <property type="entry name" value="MFS general substrate transporter"/>
    <property type="match status" value="1"/>
</dbReference>
<evidence type="ECO:0000256" key="5">
    <source>
        <dbReference type="ARBA" id="ARBA00022692"/>
    </source>
</evidence>
<keyword evidence="7 8" id="KW-0472">Membrane</keyword>
<evidence type="ECO:0000256" key="6">
    <source>
        <dbReference type="ARBA" id="ARBA00022989"/>
    </source>
</evidence>
<keyword evidence="11" id="KW-1185">Reference proteome</keyword>
<feature type="transmembrane region" description="Helical" evidence="8">
    <location>
        <begin position="9"/>
        <end position="26"/>
    </location>
</feature>
<keyword evidence="6 8" id="KW-1133">Transmembrane helix</keyword>
<keyword evidence="3" id="KW-0813">Transport</keyword>
<evidence type="ECO:0000313" key="10">
    <source>
        <dbReference type="EMBL" id="GHI38066.1"/>
    </source>
</evidence>
<comment type="caution">
    <text evidence="10">The sequence shown here is derived from an EMBL/GenBank/DDBJ whole genome shotgun (WGS) entry which is preliminary data.</text>
</comment>
<evidence type="ECO:0000256" key="2">
    <source>
        <dbReference type="ARBA" id="ARBA00008335"/>
    </source>
</evidence>
<dbReference type="Pfam" id="PF07690">
    <property type="entry name" value="MFS_1"/>
    <property type="match status" value="1"/>
</dbReference>
<dbReference type="PANTHER" id="PTHR43271">
    <property type="entry name" value="BLL2771 PROTEIN"/>
    <property type="match status" value="1"/>
</dbReference>
<feature type="transmembrane region" description="Helical" evidence="8">
    <location>
        <begin position="97"/>
        <end position="118"/>
    </location>
</feature>
<protein>
    <recommendedName>
        <fullName evidence="9">Major facilitator superfamily (MFS) profile domain-containing protein</fullName>
    </recommendedName>
</protein>
<dbReference type="EMBL" id="BNDY01000004">
    <property type="protein sequence ID" value="GHI38066.1"/>
    <property type="molecule type" value="Genomic_DNA"/>
</dbReference>
<evidence type="ECO:0000259" key="9">
    <source>
        <dbReference type="PROSITE" id="PS50850"/>
    </source>
</evidence>
<feature type="transmembrane region" description="Helical" evidence="8">
    <location>
        <begin position="32"/>
        <end position="50"/>
    </location>
</feature>
<reference evidence="10" key="1">
    <citation type="submission" date="2024-05" db="EMBL/GenBank/DDBJ databases">
        <title>Whole genome shotgun sequence of Streptomyces violascens NBRC 12920.</title>
        <authorList>
            <person name="Komaki H."/>
            <person name="Tamura T."/>
        </authorList>
    </citation>
    <scope>NUCLEOTIDE SEQUENCE</scope>
    <source>
        <strain evidence="10">NBRC 12920</strain>
    </source>
</reference>